<evidence type="ECO:0000313" key="2">
    <source>
        <dbReference type="Proteomes" id="UP001396334"/>
    </source>
</evidence>
<proteinExistence type="predicted"/>
<organism evidence="1 2">
    <name type="scientific">Hibiscus sabdariffa</name>
    <name type="common">roselle</name>
    <dbReference type="NCBI Taxonomy" id="183260"/>
    <lineage>
        <taxon>Eukaryota</taxon>
        <taxon>Viridiplantae</taxon>
        <taxon>Streptophyta</taxon>
        <taxon>Embryophyta</taxon>
        <taxon>Tracheophyta</taxon>
        <taxon>Spermatophyta</taxon>
        <taxon>Magnoliopsida</taxon>
        <taxon>eudicotyledons</taxon>
        <taxon>Gunneridae</taxon>
        <taxon>Pentapetalae</taxon>
        <taxon>rosids</taxon>
        <taxon>malvids</taxon>
        <taxon>Malvales</taxon>
        <taxon>Malvaceae</taxon>
        <taxon>Malvoideae</taxon>
        <taxon>Hibiscus</taxon>
    </lineage>
</organism>
<keyword evidence="2" id="KW-1185">Reference proteome</keyword>
<accession>A0ABR2QSJ1</accession>
<gene>
    <name evidence="1" type="ORF">V6N11_084281</name>
</gene>
<evidence type="ECO:0000313" key="1">
    <source>
        <dbReference type="EMBL" id="KAK9003645.1"/>
    </source>
</evidence>
<name>A0ABR2QSJ1_9ROSI</name>
<comment type="caution">
    <text evidence="1">The sequence shown here is derived from an EMBL/GenBank/DDBJ whole genome shotgun (WGS) entry which is preliminary data.</text>
</comment>
<protein>
    <submittedName>
        <fullName evidence="1">Uncharacterized protein</fullName>
    </submittedName>
</protein>
<reference evidence="1 2" key="1">
    <citation type="journal article" date="2024" name="G3 (Bethesda)">
        <title>Genome assembly of Hibiscus sabdariffa L. provides insights into metabolisms of medicinal natural products.</title>
        <authorList>
            <person name="Kim T."/>
        </authorList>
    </citation>
    <scope>NUCLEOTIDE SEQUENCE [LARGE SCALE GENOMIC DNA]</scope>
    <source>
        <strain evidence="1">TK-2024</strain>
        <tissue evidence="1">Old leaves</tissue>
    </source>
</reference>
<dbReference type="EMBL" id="JBBPBN010000033">
    <property type="protein sequence ID" value="KAK9003645.1"/>
    <property type="molecule type" value="Genomic_DNA"/>
</dbReference>
<sequence>MNVWCKGLTDLWRRALTLVLDALGQPERSPGKQTVLYKVTKVFAICGKFVLLVMFRKVVPRLSMIVIHPIEKGFKRKSYVFVEDLFDISAV</sequence>
<dbReference type="Proteomes" id="UP001396334">
    <property type="component" value="Unassembled WGS sequence"/>
</dbReference>